<evidence type="ECO:0000313" key="2">
    <source>
        <dbReference type="Proteomes" id="UP001372338"/>
    </source>
</evidence>
<reference evidence="1 2" key="1">
    <citation type="submission" date="2024-01" db="EMBL/GenBank/DDBJ databases">
        <title>The genomes of 5 underutilized Papilionoideae crops provide insights into root nodulation and disease resistanc.</title>
        <authorList>
            <person name="Yuan L."/>
        </authorList>
    </citation>
    <scope>NUCLEOTIDE SEQUENCE [LARGE SCALE GENOMIC DNA]</scope>
    <source>
        <strain evidence="1">ZHUSHIDOU_FW_LH</strain>
        <tissue evidence="1">Leaf</tissue>
    </source>
</reference>
<dbReference type="AlphaFoldDB" id="A0AAN9FHT0"/>
<dbReference type="EMBL" id="JAYWIO010000003">
    <property type="protein sequence ID" value="KAK7273463.1"/>
    <property type="molecule type" value="Genomic_DNA"/>
</dbReference>
<comment type="caution">
    <text evidence="1">The sequence shown here is derived from an EMBL/GenBank/DDBJ whole genome shotgun (WGS) entry which is preliminary data.</text>
</comment>
<keyword evidence="2" id="KW-1185">Reference proteome</keyword>
<gene>
    <name evidence="1" type="ORF">RIF29_14513</name>
</gene>
<dbReference type="Proteomes" id="UP001372338">
    <property type="component" value="Unassembled WGS sequence"/>
</dbReference>
<sequence length="96" mass="10796">MERVLATRQLMLPVVYLCEGINLSGNHMLFWLKNEWLDPTCFCSPQLTLLRFDTILGRLINDNEGFSNLKISEKMVGVLVDAGGTVDDLGWGLLQP</sequence>
<organism evidence="1 2">
    <name type="scientific">Crotalaria pallida</name>
    <name type="common">Smooth rattlebox</name>
    <name type="synonym">Crotalaria striata</name>
    <dbReference type="NCBI Taxonomy" id="3830"/>
    <lineage>
        <taxon>Eukaryota</taxon>
        <taxon>Viridiplantae</taxon>
        <taxon>Streptophyta</taxon>
        <taxon>Embryophyta</taxon>
        <taxon>Tracheophyta</taxon>
        <taxon>Spermatophyta</taxon>
        <taxon>Magnoliopsida</taxon>
        <taxon>eudicotyledons</taxon>
        <taxon>Gunneridae</taxon>
        <taxon>Pentapetalae</taxon>
        <taxon>rosids</taxon>
        <taxon>fabids</taxon>
        <taxon>Fabales</taxon>
        <taxon>Fabaceae</taxon>
        <taxon>Papilionoideae</taxon>
        <taxon>50 kb inversion clade</taxon>
        <taxon>genistoids sensu lato</taxon>
        <taxon>core genistoids</taxon>
        <taxon>Crotalarieae</taxon>
        <taxon>Crotalaria</taxon>
    </lineage>
</organism>
<evidence type="ECO:0000313" key="1">
    <source>
        <dbReference type="EMBL" id="KAK7273463.1"/>
    </source>
</evidence>
<name>A0AAN9FHT0_CROPI</name>
<proteinExistence type="predicted"/>
<protein>
    <submittedName>
        <fullName evidence="1">Uncharacterized protein</fullName>
    </submittedName>
</protein>
<accession>A0AAN9FHT0</accession>